<organism evidence="3 4">
    <name type="scientific">Balneicella halophila</name>
    <dbReference type="NCBI Taxonomy" id="1537566"/>
    <lineage>
        <taxon>Bacteria</taxon>
        <taxon>Pseudomonadati</taxon>
        <taxon>Bacteroidota</taxon>
        <taxon>Bacteroidia</taxon>
        <taxon>Bacteroidales</taxon>
        <taxon>Balneicellaceae</taxon>
        <taxon>Balneicella</taxon>
    </lineage>
</organism>
<dbReference type="InterPro" id="IPR007139">
    <property type="entry name" value="DUF349"/>
</dbReference>
<accession>A0A7L4UTB9</accession>
<dbReference type="Proteomes" id="UP000251835">
    <property type="component" value="Unassembled WGS sequence"/>
</dbReference>
<feature type="compositionally biased region" description="Basic and acidic residues" evidence="2">
    <location>
        <begin position="11"/>
        <end position="27"/>
    </location>
</feature>
<evidence type="ECO:0000313" key="4">
    <source>
        <dbReference type="Proteomes" id="UP000251835"/>
    </source>
</evidence>
<feature type="coiled-coil region" evidence="1">
    <location>
        <begin position="506"/>
        <end position="533"/>
    </location>
</feature>
<gene>
    <name evidence="3" type="ORF">C7377_0926</name>
</gene>
<dbReference type="EMBL" id="QENZ01000003">
    <property type="protein sequence ID" value="PVX52597.1"/>
    <property type="molecule type" value="Genomic_DNA"/>
</dbReference>
<protein>
    <submittedName>
        <fullName evidence="3">Uncharacterized protein DUF349</fullName>
    </submittedName>
</protein>
<feature type="compositionally biased region" description="Basic and acidic residues" evidence="2">
    <location>
        <begin position="42"/>
        <end position="87"/>
    </location>
</feature>
<dbReference type="Pfam" id="PF03993">
    <property type="entry name" value="DUF349"/>
    <property type="match status" value="5"/>
</dbReference>
<name>A0A7L4UTB9_BALHA</name>
<comment type="caution">
    <text evidence="3">The sequence shown here is derived from an EMBL/GenBank/DDBJ whole genome shotgun (WGS) entry which is preliminary data.</text>
</comment>
<evidence type="ECO:0000313" key="3">
    <source>
        <dbReference type="EMBL" id="PVX52597.1"/>
    </source>
</evidence>
<dbReference type="OrthoDB" id="5422202at2"/>
<evidence type="ECO:0000256" key="2">
    <source>
        <dbReference type="SAM" id="MobiDB-lite"/>
    </source>
</evidence>
<dbReference type="RefSeq" id="WP_116496126.1">
    <property type="nucleotide sequence ID" value="NZ_QENZ01000003.1"/>
</dbReference>
<dbReference type="AlphaFoldDB" id="A0A7L4UTB9"/>
<keyword evidence="4" id="KW-1185">Reference proteome</keyword>
<reference evidence="3 4" key="1">
    <citation type="submission" date="2018-05" db="EMBL/GenBank/DDBJ databases">
        <title>Genomic Encyclopedia of Type Strains, Phase IV (KMG-IV): sequencing the most valuable type-strain genomes for metagenomic binning, comparative biology and taxonomic classification.</title>
        <authorList>
            <person name="Goeker M."/>
        </authorList>
    </citation>
    <scope>NUCLEOTIDE SEQUENCE [LARGE SCALE GENOMIC DNA]</scope>
    <source>
        <strain evidence="3 4">DSM 28579</strain>
    </source>
</reference>
<feature type="compositionally biased region" description="Polar residues" evidence="2">
    <location>
        <begin position="1"/>
        <end position="10"/>
    </location>
</feature>
<feature type="compositionally biased region" description="Polar residues" evidence="2">
    <location>
        <begin position="28"/>
        <end position="41"/>
    </location>
</feature>
<feature type="coiled-coil region" evidence="1">
    <location>
        <begin position="644"/>
        <end position="678"/>
    </location>
</feature>
<keyword evidence="1" id="KW-0175">Coiled coil</keyword>
<sequence>MIMPDQNQNPLDHEDKTEEALENKSNEQENVSASNENNQNIVKEEKEAPTAKSNEEVKEVAKAPEAKEVSEADKAVTSENSNEERPAEGNNDEENEKTSTPSISARLKDTDFSTYTEEKMVATLRLLIEEADLTKIKELVDRLQATFYRRYNQEKNKERTKFIEEGGKPEEFTYSSLYEEQFKGLLAKYRDKKAEYNKKLEAEKQKNLERKYEIIEGIKNLINKQESLSETFKEFHALQDEWKSIGLVPLSNVNELWRNYHFHVENFYDYIRINKELRDLDFKKNLEIKTKLLEEAKSLVDEPSVKKSFDRLQKLHNKWKETGPVKRELREELWLEFKEASKAIHKKHQEYFVKLKSEQKENLAKKEILCEKAEALLTPMPTSNKQWNKVASIVKELQEEWKTIGFAPKKQNQAIYDRFRKACDTFFQAKRDAHKAQREEFKQNMAKKIQLCEMAEAVMDSEDWNMTTDYLIELQKQWKEVGPVQYKYSQKLWDRFRTACDRFFDRRSGKVEAASEEQQKENLEKKQAIIQKIEDFNVDESENALKELQQLQTEFHATGYVPIDEKKSVTTSFDKAVKGKLEKLEITEEEMQLQQYMGKYTAIIQEPDGENRVVKERLRLANKVKQIENNIVVWGNNIGFFNNSSNAEKLIAEVEQNISEAKEELKTYYQKLRFLDKLLQ</sequence>
<evidence type="ECO:0000256" key="1">
    <source>
        <dbReference type="SAM" id="Coils"/>
    </source>
</evidence>
<feature type="region of interest" description="Disordered" evidence="2">
    <location>
        <begin position="1"/>
        <end position="105"/>
    </location>
</feature>
<proteinExistence type="predicted"/>